<dbReference type="GO" id="GO:0004029">
    <property type="term" value="F:aldehyde dehydrogenase (NAD+) activity"/>
    <property type="evidence" value="ECO:0007669"/>
    <property type="project" value="UniProtKB-EC"/>
</dbReference>
<evidence type="ECO:0000256" key="2">
    <source>
        <dbReference type="ARBA" id="ARBA00023002"/>
    </source>
</evidence>
<feature type="active site" evidence="6">
    <location>
        <position position="216"/>
    </location>
</feature>
<dbReference type="PIRSF" id="PIRSF036492">
    <property type="entry name" value="ALDH"/>
    <property type="match status" value="1"/>
</dbReference>
<reference evidence="8 9" key="1">
    <citation type="submission" date="2020-08" db="EMBL/GenBank/DDBJ databases">
        <title>Plant Genome Project.</title>
        <authorList>
            <person name="Zhang R.-G."/>
        </authorList>
    </citation>
    <scope>NUCLEOTIDE SEQUENCE [LARGE SCALE GENOMIC DNA]</scope>
    <source>
        <tissue evidence="8">Rhizome</tissue>
    </source>
</reference>
<dbReference type="InterPro" id="IPR016160">
    <property type="entry name" value="Ald_DH_CS_CYS"/>
</dbReference>
<dbReference type="GO" id="GO:0005737">
    <property type="term" value="C:cytoplasm"/>
    <property type="evidence" value="ECO:0007669"/>
    <property type="project" value="TreeGrafter"/>
</dbReference>
<evidence type="ECO:0000259" key="7">
    <source>
        <dbReference type="Pfam" id="PF00171"/>
    </source>
</evidence>
<organism evidence="8 9">
    <name type="scientific">Zingiber officinale</name>
    <name type="common">Ginger</name>
    <name type="synonym">Amomum zingiber</name>
    <dbReference type="NCBI Taxonomy" id="94328"/>
    <lineage>
        <taxon>Eukaryota</taxon>
        <taxon>Viridiplantae</taxon>
        <taxon>Streptophyta</taxon>
        <taxon>Embryophyta</taxon>
        <taxon>Tracheophyta</taxon>
        <taxon>Spermatophyta</taxon>
        <taxon>Magnoliopsida</taxon>
        <taxon>Liliopsida</taxon>
        <taxon>Zingiberales</taxon>
        <taxon>Zingiberaceae</taxon>
        <taxon>Zingiber</taxon>
    </lineage>
</organism>
<dbReference type="EMBL" id="JACMSC010000005">
    <property type="protein sequence ID" value="KAG6522333.1"/>
    <property type="molecule type" value="Genomic_DNA"/>
</dbReference>
<evidence type="ECO:0000256" key="5">
    <source>
        <dbReference type="PIRNR" id="PIRNR036492"/>
    </source>
</evidence>
<dbReference type="FunFam" id="3.40.309.10:FF:000003">
    <property type="entry name" value="Aldehyde dehydrogenase"/>
    <property type="match status" value="1"/>
</dbReference>
<dbReference type="Gene3D" id="3.40.605.10">
    <property type="entry name" value="Aldehyde Dehydrogenase, Chain A, domain 1"/>
    <property type="match status" value="1"/>
</dbReference>
<name>A0A8J5HM05_ZINOF</name>
<feature type="active site" evidence="6">
    <location>
        <position position="254"/>
    </location>
</feature>
<dbReference type="Proteomes" id="UP000734854">
    <property type="component" value="Unassembled WGS sequence"/>
</dbReference>
<evidence type="ECO:0000313" key="9">
    <source>
        <dbReference type="Proteomes" id="UP000734854"/>
    </source>
</evidence>
<dbReference type="InterPro" id="IPR016161">
    <property type="entry name" value="Ald_DH/histidinol_DH"/>
</dbReference>
<dbReference type="PANTHER" id="PTHR43570">
    <property type="entry name" value="ALDEHYDE DEHYDROGENASE"/>
    <property type="match status" value="1"/>
</dbReference>
<evidence type="ECO:0000313" key="8">
    <source>
        <dbReference type="EMBL" id="KAG6522333.1"/>
    </source>
</evidence>
<comment type="catalytic activity">
    <reaction evidence="4">
        <text>an aldehyde + NAD(+) + H2O = a carboxylate + NADH + 2 H(+)</text>
        <dbReference type="Rhea" id="RHEA:16185"/>
        <dbReference type="ChEBI" id="CHEBI:15377"/>
        <dbReference type="ChEBI" id="CHEBI:15378"/>
        <dbReference type="ChEBI" id="CHEBI:17478"/>
        <dbReference type="ChEBI" id="CHEBI:29067"/>
        <dbReference type="ChEBI" id="CHEBI:57540"/>
        <dbReference type="ChEBI" id="CHEBI:57945"/>
        <dbReference type="EC" id="1.2.1.3"/>
    </reaction>
</comment>
<keyword evidence="9" id="KW-1185">Reference proteome</keyword>
<dbReference type="GO" id="GO:0009737">
    <property type="term" value="P:response to abscisic acid"/>
    <property type="evidence" value="ECO:0007669"/>
    <property type="project" value="UniProtKB-ARBA"/>
</dbReference>
<protein>
    <recommendedName>
        <fullName evidence="5">Aldehyde dehydrogenase</fullName>
    </recommendedName>
</protein>
<dbReference type="SUPFAM" id="SSF53720">
    <property type="entry name" value="ALDH-like"/>
    <property type="match status" value="1"/>
</dbReference>
<evidence type="ECO:0000256" key="4">
    <source>
        <dbReference type="ARBA" id="ARBA00049194"/>
    </source>
</evidence>
<keyword evidence="3" id="KW-0520">NAD</keyword>
<dbReference type="Pfam" id="PF00171">
    <property type="entry name" value="Aldedh"/>
    <property type="match status" value="1"/>
</dbReference>
<dbReference type="Gene3D" id="3.40.309.10">
    <property type="entry name" value="Aldehyde Dehydrogenase, Chain A, domain 2"/>
    <property type="match status" value="1"/>
</dbReference>
<evidence type="ECO:0000256" key="3">
    <source>
        <dbReference type="ARBA" id="ARBA00023027"/>
    </source>
</evidence>
<dbReference type="GO" id="GO:0006081">
    <property type="term" value="P:aldehyde metabolic process"/>
    <property type="evidence" value="ECO:0007669"/>
    <property type="project" value="InterPro"/>
</dbReference>
<dbReference type="AlphaFoldDB" id="A0A8J5HM05"/>
<proteinExistence type="inferred from homology"/>
<evidence type="ECO:0000256" key="1">
    <source>
        <dbReference type="ARBA" id="ARBA00009986"/>
    </source>
</evidence>
<gene>
    <name evidence="8" type="ORF">ZIOFF_019472</name>
</gene>
<comment type="similarity">
    <text evidence="1 5">Belongs to the aldehyde dehydrogenase family.</text>
</comment>
<keyword evidence="2 5" id="KW-0560">Oxidoreductase</keyword>
<dbReference type="InterPro" id="IPR016163">
    <property type="entry name" value="Ald_DH_C"/>
</dbReference>
<dbReference type="InterPro" id="IPR012394">
    <property type="entry name" value="Aldehyde_DH_NAD(P)"/>
</dbReference>
<dbReference type="InterPro" id="IPR016162">
    <property type="entry name" value="Ald_DH_N"/>
</dbReference>
<dbReference type="FunFam" id="3.40.605.10:FF:000004">
    <property type="entry name" value="Aldehyde dehydrogenase"/>
    <property type="match status" value="1"/>
</dbReference>
<accession>A0A8J5HM05</accession>
<dbReference type="PROSITE" id="PS00070">
    <property type="entry name" value="ALDEHYDE_DEHYDR_CYS"/>
    <property type="match status" value="1"/>
</dbReference>
<feature type="domain" description="Aldehyde dehydrogenase" evidence="7">
    <location>
        <begin position="8"/>
        <end position="401"/>
    </location>
</feature>
<dbReference type="InterPro" id="IPR015590">
    <property type="entry name" value="Aldehyde_DH_dom"/>
</dbReference>
<comment type="caution">
    <text evidence="8">The sequence shown here is derived from an EMBL/GenBank/DDBJ whole genome shotgun (WGS) entry which is preliminary data.</text>
</comment>
<sequence length="503" mass="56298">MEGELKEVREAYESGKTRSLSWRLSQLKALLRLLYDKEDDIFKALEQDLGKHRAEAYRDEACGSSDQVRQLRNRQSAEMDDSKQGYPPVLISVSVPLVAFPSRADIVPEPLGVVLIFSSWNFPIGLSLEPLIGAISAGNGIIIKPSELAPESAEFLARSVSKYLDDKLVKVITGGPDAGQKLLDHKWDKIFFTGNPRVGRIVMAAAAKHLTPVSLELGGKCPAIMDSLTNARDRKIAVRRIIGGKWVACSGQACIGVDYILVEEKFAPILIDMLKATIKKFYPEFDTLSKIINKHHFQRLASLIKDPSVADTIVHGGSMDSDKLFIEPTILLDPPLDAEIMTEEIFGPLLPVITVKKIEDSIDFIRTRPKPLAIYAFTQDEKLKNRLVSETSSGSLTFNDTMLQYCLLLLLCAVPVCYRHLTIWRSWSKWIWTVSWQVLFRHVQSQEISDEEELPVGVFFQIPAMGWLETSLHALCFPLRLCLSSSPFVGSEAMIVSRIDELK</sequence>
<dbReference type="PANTHER" id="PTHR43570:SF17">
    <property type="entry name" value="ALDEHYDE DEHYDROGENASE FAMILY 3 MEMBER F1"/>
    <property type="match status" value="1"/>
</dbReference>
<evidence type="ECO:0000256" key="6">
    <source>
        <dbReference type="PIRSR" id="PIRSR036492-1"/>
    </source>
</evidence>